<protein>
    <submittedName>
        <fullName evidence="2">MarR family transcriptional regulator</fullName>
    </submittedName>
</protein>
<keyword evidence="3" id="KW-1185">Reference proteome</keyword>
<dbReference type="InterPro" id="IPR036388">
    <property type="entry name" value="WH-like_DNA-bd_sf"/>
</dbReference>
<dbReference type="SUPFAM" id="SSF46785">
    <property type="entry name" value="Winged helix' DNA-binding domain"/>
    <property type="match status" value="1"/>
</dbReference>
<evidence type="ECO:0000313" key="2">
    <source>
        <dbReference type="EMBL" id="NNG36805.1"/>
    </source>
</evidence>
<dbReference type="InterPro" id="IPR036390">
    <property type="entry name" value="WH_DNA-bd_sf"/>
</dbReference>
<evidence type="ECO:0000259" key="1">
    <source>
        <dbReference type="PROSITE" id="PS50995"/>
    </source>
</evidence>
<name>A0A849A8G4_9ACTN</name>
<proteinExistence type="predicted"/>
<comment type="caution">
    <text evidence="2">The sequence shown here is derived from an EMBL/GenBank/DDBJ whole genome shotgun (WGS) entry which is preliminary data.</text>
</comment>
<dbReference type="PROSITE" id="PS50995">
    <property type="entry name" value="HTH_MARR_2"/>
    <property type="match status" value="1"/>
</dbReference>
<dbReference type="Proteomes" id="UP000562984">
    <property type="component" value="Unassembled WGS sequence"/>
</dbReference>
<feature type="domain" description="HTH marR-type" evidence="1">
    <location>
        <begin position="6"/>
        <end position="138"/>
    </location>
</feature>
<reference evidence="2 3" key="1">
    <citation type="submission" date="2020-05" db="EMBL/GenBank/DDBJ databases">
        <title>Nakamurella sp. DB0629 isolated from air conditioner.</title>
        <authorList>
            <person name="Kim D.H."/>
            <person name="Kim D.-U."/>
        </authorList>
    </citation>
    <scope>NUCLEOTIDE SEQUENCE [LARGE SCALE GENOMIC DNA]</scope>
    <source>
        <strain evidence="2 3">DB0629</strain>
    </source>
</reference>
<dbReference type="Gene3D" id="1.10.10.10">
    <property type="entry name" value="Winged helix-like DNA-binding domain superfamily/Winged helix DNA-binding domain"/>
    <property type="match status" value="1"/>
</dbReference>
<dbReference type="InterPro" id="IPR000835">
    <property type="entry name" value="HTH_MarR-typ"/>
</dbReference>
<dbReference type="GO" id="GO:0006950">
    <property type="term" value="P:response to stress"/>
    <property type="evidence" value="ECO:0007669"/>
    <property type="project" value="TreeGrafter"/>
</dbReference>
<evidence type="ECO:0000313" key="3">
    <source>
        <dbReference type="Proteomes" id="UP000562984"/>
    </source>
</evidence>
<dbReference type="RefSeq" id="WP_171200497.1">
    <property type="nucleotide sequence ID" value="NZ_JABEND010000008.1"/>
</dbReference>
<gene>
    <name evidence="2" type="ORF">HKD39_13995</name>
</gene>
<dbReference type="SMART" id="SM00347">
    <property type="entry name" value="HTH_MARR"/>
    <property type="match status" value="1"/>
</dbReference>
<dbReference type="AlphaFoldDB" id="A0A849A8G4"/>
<dbReference type="PANTHER" id="PTHR33164:SF43">
    <property type="entry name" value="HTH-TYPE TRANSCRIPTIONAL REPRESSOR YETL"/>
    <property type="match status" value="1"/>
</dbReference>
<dbReference type="GO" id="GO:0003700">
    <property type="term" value="F:DNA-binding transcription factor activity"/>
    <property type="evidence" value="ECO:0007669"/>
    <property type="project" value="InterPro"/>
</dbReference>
<dbReference type="PRINTS" id="PR00598">
    <property type="entry name" value="HTHMARR"/>
</dbReference>
<dbReference type="PANTHER" id="PTHR33164">
    <property type="entry name" value="TRANSCRIPTIONAL REGULATOR, MARR FAMILY"/>
    <property type="match status" value="1"/>
</dbReference>
<organism evidence="2 3">
    <name type="scientific">Nakamurella aerolata</name>
    <dbReference type="NCBI Taxonomy" id="1656892"/>
    <lineage>
        <taxon>Bacteria</taxon>
        <taxon>Bacillati</taxon>
        <taxon>Actinomycetota</taxon>
        <taxon>Actinomycetes</taxon>
        <taxon>Nakamurellales</taxon>
        <taxon>Nakamurellaceae</taxon>
        <taxon>Nakamurella</taxon>
    </lineage>
</organism>
<sequence>MPQDYPASLSFLLSQVGAEVAQRFAADLQAIKLTPREFAVLHLVEQHGSRTQQQLADALGMQRNNMATTADQMQRAGLITRRPHPDDGRALRVELSAEGRRRLTSASAVAPHLDATLADLLSPQQLGQLRRALTALAAGLELVPGVHPQLATPQPRARHD</sequence>
<accession>A0A849A8G4</accession>
<dbReference type="Pfam" id="PF01047">
    <property type="entry name" value="MarR"/>
    <property type="match status" value="1"/>
</dbReference>
<dbReference type="InterPro" id="IPR039422">
    <property type="entry name" value="MarR/SlyA-like"/>
</dbReference>
<dbReference type="EMBL" id="JABEND010000008">
    <property type="protein sequence ID" value="NNG36805.1"/>
    <property type="molecule type" value="Genomic_DNA"/>
</dbReference>